<dbReference type="AlphaFoldDB" id="A0A1T4VT38"/>
<dbReference type="EMBL" id="FUYB01000001">
    <property type="protein sequence ID" value="SKA67671.1"/>
    <property type="molecule type" value="Genomic_DNA"/>
</dbReference>
<dbReference type="PANTHER" id="PTHR30348:SF9">
    <property type="entry name" value="UPF0759 PROTEIN YECE"/>
    <property type="match status" value="1"/>
</dbReference>
<proteinExistence type="predicted"/>
<accession>A0A1T4VT38</accession>
<dbReference type="Proteomes" id="UP000190460">
    <property type="component" value="Unassembled WGS sequence"/>
</dbReference>
<name>A0A1T4VT38_9GAMM</name>
<dbReference type="OrthoDB" id="9780310at2"/>
<dbReference type="STRING" id="92487.SAMN02745130_00084"/>
<gene>
    <name evidence="1" type="ORF">SAMN02745130_00084</name>
</gene>
<evidence type="ECO:0000313" key="2">
    <source>
        <dbReference type="Proteomes" id="UP000190460"/>
    </source>
</evidence>
<dbReference type="InterPro" id="IPR036520">
    <property type="entry name" value="UPF0759_sf"/>
</dbReference>
<dbReference type="PANTHER" id="PTHR30348">
    <property type="entry name" value="UNCHARACTERIZED PROTEIN YECE"/>
    <property type="match status" value="1"/>
</dbReference>
<dbReference type="InterPro" id="IPR002763">
    <property type="entry name" value="DUF72"/>
</dbReference>
<dbReference type="Gene3D" id="3.20.20.410">
    <property type="entry name" value="Protein of unknown function UPF0759"/>
    <property type="match status" value="1"/>
</dbReference>
<protein>
    <submittedName>
        <fullName evidence="1">Uncharacterized conserved protein YecE, DUF72 family</fullName>
    </submittedName>
</protein>
<dbReference type="Pfam" id="PF01904">
    <property type="entry name" value="DUF72"/>
    <property type="match status" value="1"/>
</dbReference>
<organism evidence="1 2">
    <name type="scientific">Thiothrix eikelboomii</name>
    <dbReference type="NCBI Taxonomy" id="92487"/>
    <lineage>
        <taxon>Bacteria</taxon>
        <taxon>Pseudomonadati</taxon>
        <taxon>Pseudomonadota</taxon>
        <taxon>Gammaproteobacteria</taxon>
        <taxon>Thiotrichales</taxon>
        <taxon>Thiotrichaceae</taxon>
        <taxon>Thiothrix</taxon>
    </lineage>
</organism>
<keyword evidence="2" id="KW-1185">Reference proteome</keyword>
<dbReference type="SUPFAM" id="SSF117396">
    <property type="entry name" value="TM1631-like"/>
    <property type="match status" value="1"/>
</dbReference>
<sequence>MTSIPYYLGAPLWAVNEWKGEFYTKKAKPAEFIQQYAQFFNAVEGNTTFYATPSEAMVARWLASTPETFRFSFKFPRVITHEYKLQGVTAETNAFLERMQPLGQRLNGFLIQLPASFTPSMLSALDEFIQSLPPIYKYAVEVRHPAFFTEVATRQYYNELLRSLQVDRVIFDSRPVHSAPALDEATQEAQRKKPRLPVQLDTTAQAPMLRYIGHPVLEENQKFLEPWAAQTARWLEAGMKPYIYLHTPSNLQVPLLARQFHTMLQQRIVGLPDLPAFPCLDSANLKLG</sequence>
<evidence type="ECO:0000313" key="1">
    <source>
        <dbReference type="EMBL" id="SKA67671.1"/>
    </source>
</evidence>
<reference evidence="1 2" key="1">
    <citation type="submission" date="2017-02" db="EMBL/GenBank/DDBJ databases">
        <authorList>
            <person name="Peterson S.W."/>
        </authorList>
    </citation>
    <scope>NUCLEOTIDE SEQUENCE [LARGE SCALE GENOMIC DNA]</scope>
    <source>
        <strain evidence="1 2">ATCC 49788</strain>
    </source>
</reference>
<dbReference type="RefSeq" id="WP_078920604.1">
    <property type="nucleotide sequence ID" value="NZ_FUYB01000001.1"/>
</dbReference>